<dbReference type="Pfam" id="PF00486">
    <property type="entry name" value="Trans_reg_C"/>
    <property type="match status" value="1"/>
</dbReference>
<name>A0AAU7D3S9_9BACT</name>
<feature type="DNA-binding region" description="OmpR/PhoB-type" evidence="2">
    <location>
        <begin position="11"/>
        <end position="105"/>
    </location>
</feature>
<accession>A0AAU7D3S9</accession>
<dbReference type="GO" id="GO:0006355">
    <property type="term" value="P:regulation of DNA-templated transcription"/>
    <property type="evidence" value="ECO:0007669"/>
    <property type="project" value="InterPro"/>
</dbReference>
<dbReference type="EMBL" id="CP121195">
    <property type="protein sequence ID" value="XBH12454.1"/>
    <property type="molecule type" value="Genomic_DNA"/>
</dbReference>
<dbReference type="InterPro" id="IPR036388">
    <property type="entry name" value="WH-like_DNA-bd_sf"/>
</dbReference>
<feature type="compositionally biased region" description="Polar residues" evidence="3">
    <location>
        <begin position="160"/>
        <end position="170"/>
    </location>
</feature>
<evidence type="ECO:0000256" key="1">
    <source>
        <dbReference type="ARBA" id="ARBA00023125"/>
    </source>
</evidence>
<gene>
    <name evidence="5" type="ORF">P8936_12210</name>
</gene>
<organism evidence="5">
    <name type="scientific">Edaphobacter paludis</name>
    <dbReference type="NCBI Taxonomy" id="3035702"/>
    <lineage>
        <taxon>Bacteria</taxon>
        <taxon>Pseudomonadati</taxon>
        <taxon>Acidobacteriota</taxon>
        <taxon>Terriglobia</taxon>
        <taxon>Terriglobales</taxon>
        <taxon>Acidobacteriaceae</taxon>
        <taxon>Edaphobacter</taxon>
    </lineage>
</organism>
<dbReference type="SUPFAM" id="SSF46894">
    <property type="entry name" value="C-terminal effector domain of the bipartite response regulators"/>
    <property type="match status" value="1"/>
</dbReference>
<dbReference type="RefSeq" id="WP_348269476.1">
    <property type="nucleotide sequence ID" value="NZ_CP121195.1"/>
</dbReference>
<feature type="region of interest" description="Disordered" evidence="3">
    <location>
        <begin position="146"/>
        <end position="170"/>
    </location>
</feature>
<proteinExistence type="predicted"/>
<evidence type="ECO:0000256" key="2">
    <source>
        <dbReference type="PROSITE-ProRule" id="PRU01091"/>
    </source>
</evidence>
<protein>
    <submittedName>
        <fullName evidence="5">Winged helix-turn-helix domain-containing protein</fullName>
    </submittedName>
</protein>
<dbReference type="SMART" id="SM00862">
    <property type="entry name" value="Trans_reg_C"/>
    <property type="match status" value="1"/>
</dbReference>
<evidence type="ECO:0000313" key="5">
    <source>
        <dbReference type="EMBL" id="XBH12454.1"/>
    </source>
</evidence>
<dbReference type="InterPro" id="IPR016032">
    <property type="entry name" value="Sig_transdc_resp-reg_C-effctor"/>
</dbReference>
<feature type="domain" description="OmpR/PhoB-type" evidence="4">
    <location>
        <begin position="11"/>
        <end position="105"/>
    </location>
</feature>
<dbReference type="GO" id="GO:0000160">
    <property type="term" value="P:phosphorelay signal transduction system"/>
    <property type="evidence" value="ECO:0007669"/>
    <property type="project" value="InterPro"/>
</dbReference>
<sequence>MDDAKNKTAIGRRWQFGWCEYFEFSRTLIVHGKLAQLEPKPLDVLIHLLEHPTEVVIKEDLLEAVWGNTSEQSITTAISKLRKAFGGARDSIILNVPGVGYRMAVPVACTHQEERGPAPFKLEIGQSIPGRPEWKQSEAWVEVKRVQSGSPDTKDFQRIRFSSSQWTEST</sequence>
<reference evidence="5" key="1">
    <citation type="submission" date="2023-03" db="EMBL/GenBank/DDBJ databases">
        <title>Edaphobacter sp.</title>
        <authorList>
            <person name="Huber K.J."/>
            <person name="Papendorf J."/>
            <person name="Pilke C."/>
            <person name="Bunk B."/>
            <person name="Sproeer C."/>
            <person name="Pester M."/>
        </authorList>
    </citation>
    <scope>NUCLEOTIDE SEQUENCE</scope>
    <source>
        <strain evidence="5">DSM 109920</strain>
    </source>
</reference>
<evidence type="ECO:0000259" key="4">
    <source>
        <dbReference type="PROSITE" id="PS51755"/>
    </source>
</evidence>
<evidence type="ECO:0000256" key="3">
    <source>
        <dbReference type="SAM" id="MobiDB-lite"/>
    </source>
</evidence>
<dbReference type="Gene3D" id="1.10.10.10">
    <property type="entry name" value="Winged helix-like DNA-binding domain superfamily/Winged helix DNA-binding domain"/>
    <property type="match status" value="1"/>
</dbReference>
<dbReference type="CDD" id="cd00383">
    <property type="entry name" value="trans_reg_C"/>
    <property type="match status" value="1"/>
</dbReference>
<dbReference type="GO" id="GO:0003677">
    <property type="term" value="F:DNA binding"/>
    <property type="evidence" value="ECO:0007669"/>
    <property type="project" value="UniProtKB-UniRule"/>
</dbReference>
<dbReference type="PROSITE" id="PS51755">
    <property type="entry name" value="OMPR_PHOB"/>
    <property type="match status" value="1"/>
</dbReference>
<dbReference type="InterPro" id="IPR001867">
    <property type="entry name" value="OmpR/PhoB-type_DNA-bd"/>
</dbReference>
<keyword evidence="1 2" id="KW-0238">DNA-binding</keyword>
<dbReference type="AlphaFoldDB" id="A0AAU7D3S9"/>